<proteinExistence type="predicted"/>
<reference evidence="1" key="2">
    <citation type="journal article" date="2023" name="Int. J. Mol. Sci.">
        <title>De Novo Assembly and Annotation of 11 Diverse Shrub Willow (Salix) Genomes Reveals Novel Gene Organization in Sex-Linked Regions.</title>
        <authorList>
            <person name="Hyden B."/>
            <person name="Feng K."/>
            <person name="Yates T.B."/>
            <person name="Jawdy S."/>
            <person name="Cereghino C."/>
            <person name="Smart L.B."/>
            <person name="Muchero W."/>
        </authorList>
    </citation>
    <scope>NUCLEOTIDE SEQUENCE</scope>
    <source>
        <tissue evidence="1">Shoot tip</tissue>
    </source>
</reference>
<comment type="caution">
    <text evidence="1">The sequence shown here is derived from an EMBL/GenBank/DDBJ whole genome shotgun (WGS) entry which is preliminary data.</text>
</comment>
<dbReference type="AlphaFoldDB" id="A0A9Q0PV65"/>
<protein>
    <submittedName>
        <fullName evidence="1">HOLLIDAY JUNCTION RESOLVASE</fullName>
    </submittedName>
</protein>
<keyword evidence="2" id="KW-1185">Reference proteome</keyword>
<evidence type="ECO:0000313" key="1">
    <source>
        <dbReference type="EMBL" id="KAJ6694963.1"/>
    </source>
</evidence>
<dbReference type="PANTHER" id="PTHR36702">
    <property type="entry name" value="HOLLIDAY JUNCTION RESOLVASE"/>
    <property type="match status" value="1"/>
</dbReference>
<name>A0A9Q0PV65_9ROSI</name>
<dbReference type="InterPro" id="IPR027902">
    <property type="entry name" value="DUF4487"/>
</dbReference>
<dbReference type="PANTHER" id="PTHR36702:SF1">
    <property type="entry name" value="HOLLIDAY JUNCTION RESOLVASE"/>
    <property type="match status" value="1"/>
</dbReference>
<gene>
    <name evidence="1" type="ORF">OIU74_014162</name>
</gene>
<reference evidence="1" key="1">
    <citation type="submission" date="2022-11" db="EMBL/GenBank/DDBJ databases">
        <authorList>
            <person name="Hyden B.L."/>
            <person name="Feng K."/>
            <person name="Yates T."/>
            <person name="Jawdy S."/>
            <person name="Smart L.B."/>
            <person name="Muchero W."/>
        </authorList>
    </citation>
    <scope>NUCLEOTIDE SEQUENCE</scope>
    <source>
        <tissue evidence="1">Shoot tip</tissue>
    </source>
</reference>
<evidence type="ECO:0000313" key="2">
    <source>
        <dbReference type="Proteomes" id="UP001151752"/>
    </source>
</evidence>
<sequence length="370" mass="41084">MERKNTNKELQNLLQAIKSSDVVESRIELVNRLRDFDFLEISELASLLEFLTTILSVAAKYVDSDVSECLVQFLALGTKASEWCGKHLKMTAMSTEESQEEEHSYLFFSAKRLPGTSWIGANMTLMLLLDLFSLSAASIVALKRQPVFVDNASAAIIERFILEQLNLIKDVVSEIKRIDSFGSETLKAAQTVIDTVVTLCKGYFDSVNWDLCDARPEKDGNNTDSKRANIMNHVTNITKCTTEKLCELGILAANDGGSLVTIINVSWKGVIALLQQGKRVLREMLSVQDIILTLISLVNEPLRCAAGAWSSSLEETISLTEARRTFLPSKFYLINAVKISFPLSMPSIFSVQGGDPLCPKDLILQNFTEL</sequence>
<dbReference type="Pfam" id="PF14868">
    <property type="entry name" value="DUF4487"/>
    <property type="match status" value="1"/>
</dbReference>
<organism evidence="1 2">
    <name type="scientific">Salix koriyanagi</name>
    <dbReference type="NCBI Taxonomy" id="2511006"/>
    <lineage>
        <taxon>Eukaryota</taxon>
        <taxon>Viridiplantae</taxon>
        <taxon>Streptophyta</taxon>
        <taxon>Embryophyta</taxon>
        <taxon>Tracheophyta</taxon>
        <taxon>Spermatophyta</taxon>
        <taxon>Magnoliopsida</taxon>
        <taxon>eudicotyledons</taxon>
        <taxon>Gunneridae</taxon>
        <taxon>Pentapetalae</taxon>
        <taxon>rosids</taxon>
        <taxon>fabids</taxon>
        <taxon>Malpighiales</taxon>
        <taxon>Salicaceae</taxon>
        <taxon>Saliceae</taxon>
        <taxon>Salix</taxon>
    </lineage>
</organism>
<dbReference type="Proteomes" id="UP001151752">
    <property type="component" value="Chromosome 3"/>
</dbReference>
<accession>A0A9Q0PV65</accession>
<dbReference type="EMBL" id="JAPFFM010000017">
    <property type="protein sequence ID" value="KAJ6694963.1"/>
    <property type="molecule type" value="Genomic_DNA"/>
</dbReference>